<gene>
    <name evidence="1" type="primary">cop c1</name>
</gene>
<name>Q9Y7G3_COPCM</name>
<dbReference type="AlphaFoldDB" id="Q9Y7G3"/>
<protein>
    <submittedName>
        <fullName evidence="1">Cop c1 allergen</fullName>
    </submittedName>
</protein>
<dbReference type="EMBL" id="AJ132235">
    <property type="protein sequence ID" value="CAB39376.1"/>
    <property type="molecule type" value="mRNA"/>
</dbReference>
<reference evidence="1" key="1">
    <citation type="journal article" date="1999" name="J. Allergy Clin. Immunol.">
        <title>IgE-binding proliferative responses and skin test reactivity to Cop c 1, the first recombinant allergen from the basidiomycete Coprinus comatus.</title>
        <authorList>
            <person name="Brander K.A."/>
            <person name="Borbely P."/>
            <person name="Crameri R."/>
            <person name="Pichler W.J."/>
            <person name="Helbling A."/>
        </authorList>
    </citation>
    <scope>NUCLEOTIDE SEQUENCE</scope>
    <source>
        <tissue evidence="1">Cap</tissue>
    </source>
</reference>
<proteinExistence type="evidence at transcript level"/>
<sequence length="81" mass="8967">RFLPSSSHLNPQHLPWLVHPAPVLLLPVLPQLKPVAHPLLLLPLDTTTLHMPPLLLQLQLPPLLSQGNPACSPKWLQLLVP</sequence>
<feature type="non-terminal residue" evidence="1">
    <location>
        <position position="1"/>
    </location>
</feature>
<evidence type="ECO:0000313" key="1">
    <source>
        <dbReference type="EMBL" id="CAB39376.1"/>
    </source>
</evidence>
<organism evidence="1">
    <name type="scientific">Coprinus comatus</name>
    <name type="common">Shaggy mane</name>
    <dbReference type="NCBI Taxonomy" id="56187"/>
    <lineage>
        <taxon>Eukaryota</taxon>
        <taxon>Fungi</taxon>
        <taxon>Dikarya</taxon>
        <taxon>Basidiomycota</taxon>
        <taxon>Agaricomycotina</taxon>
        <taxon>Agaricomycetes</taxon>
        <taxon>Agaricomycetidae</taxon>
        <taxon>Agaricales</taxon>
        <taxon>Agaricineae</taxon>
        <taxon>Agaricaceae</taxon>
        <taxon>Coprinus</taxon>
    </lineage>
</organism>
<accession>Q9Y7G3</accession>
<dbReference type="Allergome" id="225">
    <property type="allergen name" value="Cop c 1"/>
</dbReference>
<dbReference type="Allergome" id="3209">
    <property type="allergen name" value="Cop c 1.0101"/>
</dbReference>